<organism evidence="1 2">
    <name type="scientific">Streptomyces abikoensis</name>
    <dbReference type="NCBI Taxonomy" id="97398"/>
    <lineage>
        <taxon>Bacteria</taxon>
        <taxon>Bacillati</taxon>
        <taxon>Actinomycetota</taxon>
        <taxon>Actinomycetes</taxon>
        <taxon>Kitasatosporales</taxon>
        <taxon>Streptomycetaceae</taxon>
        <taxon>Streptomyces</taxon>
    </lineage>
</organism>
<keyword evidence="2" id="KW-1185">Reference proteome</keyword>
<proteinExistence type="predicted"/>
<accession>A0ABW7T559</accession>
<reference evidence="1 2" key="1">
    <citation type="submission" date="2024-10" db="EMBL/GenBank/DDBJ databases">
        <title>The Natural Products Discovery Center: Release of the First 8490 Sequenced Strains for Exploring Actinobacteria Biosynthetic Diversity.</title>
        <authorList>
            <person name="Kalkreuter E."/>
            <person name="Kautsar S.A."/>
            <person name="Yang D."/>
            <person name="Bader C.D."/>
            <person name="Teijaro C.N."/>
            <person name="Fluegel L."/>
            <person name="Davis C.M."/>
            <person name="Simpson J.R."/>
            <person name="Lauterbach L."/>
            <person name="Steele A.D."/>
            <person name="Gui C."/>
            <person name="Meng S."/>
            <person name="Li G."/>
            <person name="Viehrig K."/>
            <person name="Ye F."/>
            <person name="Su P."/>
            <person name="Kiefer A.F."/>
            <person name="Nichols A."/>
            <person name="Cepeda A.J."/>
            <person name="Yan W."/>
            <person name="Fan B."/>
            <person name="Jiang Y."/>
            <person name="Adhikari A."/>
            <person name="Zheng C.-J."/>
            <person name="Schuster L."/>
            <person name="Cowan T.M."/>
            <person name="Smanski M.J."/>
            <person name="Chevrette M.G."/>
            <person name="De Carvalho L.P.S."/>
            <person name="Shen B."/>
        </authorList>
    </citation>
    <scope>NUCLEOTIDE SEQUENCE [LARGE SCALE GENOMIC DNA]</scope>
    <source>
        <strain evidence="1 2">NPDC020979</strain>
    </source>
</reference>
<sequence>MSGNSSDLGYVPRVREIETSRAEAKELSSQIFDAIGLKGQISQPGPGVSRCDKDPKVLYKIRHPWSLWGVPEAAMEKAMERLNDELPKRGWKVTSYGRDSSRAKNLEIIADSKKFDFSANITFMDKRNPSQEAPADLSKTSGIVVDVVSACFRVPDGKVVDAY</sequence>
<dbReference type="RefSeq" id="WP_397613104.1">
    <property type="nucleotide sequence ID" value="NZ_JBIRRB010000004.1"/>
</dbReference>
<name>A0ABW7T559_9ACTN</name>
<evidence type="ECO:0000313" key="1">
    <source>
        <dbReference type="EMBL" id="MFI0911935.1"/>
    </source>
</evidence>
<evidence type="ECO:0000313" key="2">
    <source>
        <dbReference type="Proteomes" id="UP001611162"/>
    </source>
</evidence>
<dbReference type="Proteomes" id="UP001611162">
    <property type="component" value="Unassembled WGS sequence"/>
</dbReference>
<dbReference type="EMBL" id="JBIRRB010000004">
    <property type="protein sequence ID" value="MFI0911935.1"/>
    <property type="molecule type" value="Genomic_DNA"/>
</dbReference>
<protein>
    <submittedName>
        <fullName evidence="1">Uncharacterized protein</fullName>
    </submittedName>
</protein>
<gene>
    <name evidence="1" type="ORF">ACH4TF_15930</name>
</gene>
<comment type="caution">
    <text evidence="1">The sequence shown here is derived from an EMBL/GenBank/DDBJ whole genome shotgun (WGS) entry which is preliminary data.</text>
</comment>